<reference evidence="2 3" key="1">
    <citation type="submission" date="2019-03" db="EMBL/GenBank/DDBJ databases">
        <title>Genomic Encyclopedia of Type Strains, Phase IV (KMG-IV): sequencing the most valuable type-strain genomes for metagenomic binning, comparative biology and taxonomic classification.</title>
        <authorList>
            <person name="Goeker M."/>
        </authorList>
    </citation>
    <scope>NUCLEOTIDE SEQUENCE [LARGE SCALE GENOMIC DNA]</scope>
    <source>
        <strain evidence="2 3">DSM 22362</strain>
    </source>
</reference>
<keyword evidence="3" id="KW-1185">Reference proteome</keyword>
<comment type="caution">
    <text evidence="2">The sequence shown here is derived from an EMBL/GenBank/DDBJ whole genome shotgun (WGS) entry which is preliminary data.</text>
</comment>
<keyword evidence="1" id="KW-0812">Transmembrane</keyword>
<sequence length="91" mass="10358">MLIRMNRGKYALCTALPGVFMACITFWAGYLQVRDIYIPNAQYLLAALAVLAMVLMLVVFIGAFRKWSQLLKLKSEHVDYSGETVKELVDR</sequence>
<proteinExistence type="predicted"/>
<feature type="transmembrane region" description="Helical" evidence="1">
    <location>
        <begin position="12"/>
        <end position="31"/>
    </location>
</feature>
<organism evidence="2 3">
    <name type="scientific">Sphingobacterium alimentarium</name>
    <dbReference type="NCBI Taxonomy" id="797292"/>
    <lineage>
        <taxon>Bacteria</taxon>
        <taxon>Pseudomonadati</taxon>
        <taxon>Bacteroidota</taxon>
        <taxon>Sphingobacteriia</taxon>
        <taxon>Sphingobacteriales</taxon>
        <taxon>Sphingobacteriaceae</taxon>
        <taxon>Sphingobacterium</taxon>
    </lineage>
</organism>
<name>A0A4R3VKI7_9SPHI</name>
<keyword evidence="1" id="KW-1133">Transmembrane helix</keyword>
<dbReference type="EMBL" id="SMBZ01000082">
    <property type="protein sequence ID" value="TCV05018.1"/>
    <property type="molecule type" value="Genomic_DNA"/>
</dbReference>
<evidence type="ECO:0000313" key="3">
    <source>
        <dbReference type="Proteomes" id="UP000295197"/>
    </source>
</evidence>
<accession>A0A4R3VKI7</accession>
<dbReference type="Proteomes" id="UP000295197">
    <property type="component" value="Unassembled WGS sequence"/>
</dbReference>
<gene>
    <name evidence="2" type="ORF">EDC17_10826</name>
</gene>
<dbReference type="AlphaFoldDB" id="A0A4R3VKI7"/>
<evidence type="ECO:0000256" key="1">
    <source>
        <dbReference type="SAM" id="Phobius"/>
    </source>
</evidence>
<evidence type="ECO:0000313" key="2">
    <source>
        <dbReference type="EMBL" id="TCV05018.1"/>
    </source>
</evidence>
<dbReference type="PROSITE" id="PS51257">
    <property type="entry name" value="PROKAR_LIPOPROTEIN"/>
    <property type="match status" value="1"/>
</dbReference>
<feature type="transmembrane region" description="Helical" evidence="1">
    <location>
        <begin position="43"/>
        <end position="64"/>
    </location>
</feature>
<protein>
    <submittedName>
        <fullName evidence="2">Uncharacterized protein</fullName>
    </submittedName>
</protein>
<keyword evidence="1" id="KW-0472">Membrane</keyword>